<dbReference type="FunFam" id="3.40.50.2000:FF:000060">
    <property type="entry name" value="Glycosyltransferase"/>
    <property type="match status" value="1"/>
</dbReference>
<dbReference type="GO" id="GO:0080044">
    <property type="term" value="F:quercetin 7-O-glucosyltransferase activity"/>
    <property type="evidence" value="ECO:0000318"/>
    <property type="project" value="GO_Central"/>
</dbReference>
<dbReference type="InParanoid" id="A0A059B1L4"/>
<dbReference type="AlphaFoldDB" id="A0A059B1L4"/>
<dbReference type="Gene3D" id="3.40.50.2000">
    <property type="entry name" value="Glycogen Phosphorylase B"/>
    <property type="match status" value="4"/>
</dbReference>
<dbReference type="Gramene" id="KCW59998">
    <property type="protein sequence ID" value="KCW59998"/>
    <property type="gene ID" value="EUGRSUZ_H02732"/>
</dbReference>
<evidence type="ECO:0000256" key="3">
    <source>
        <dbReference type="ARBA" id="ARBA00022679"/>
    </source>
</evidence>
<dbReference type="InterPro" id="IPR002213">
    <property type="entry name" value="UDP_glucos_trans"/>
</dbReference>
<dbReference type="FunFam" id="3.40.50.2000:FF:000061">
    <property type="entry name" value="UDP-glycosyltransferase 83A1"/>
    <property type="match status" value="1"/>
</dbReference>
<dbReference type="PANTHER" id="PTHR11926">
    <property type="entry name" value="GLUCOSYL/GLUCURONOSYL TRANSFERASES"/>
    <property type="match status" value="1"/>
</dbReference>
<dbReference type="PANTHER" id="PTHR11926:SF1412">
    <property type="entry name" value="UDP-GLYCOSYLTRANSFERASE 83A1-LIKE"/>
    <property type="match status" value="1"/>
</dbReference>
<gene>
    <name evidence="4" type="ORF">EUGRSUZ_H02732</name>
</gene>
<dbReference type="CDD" id="cd03784">
    <property type="entry name" value="GT1_Gtf-like"/>
    <property type="match status" value="2"/>
</dbReference>
<evidence type="ECO:0000256" key="1">
    <source>
        <dbReference type="ARBA" id="ARBA00009995"/>
    </source>
</evidence>
<proteinExistence type="inferred from homology"/>
<dbReference type="PROSITE" id="PS00018">
    <property type="entry name" value="EF_HAND_1"/>
    <property type="match status" value="2"/>
</dbReference>
<organism evidence="4">
    <name type="scientific">Eucalyptus grandis</name>
    <name type="common">Flooded gum</name>
    <dbReference type="NCBI Taxonomy" id="71139"/>
    <lineage>
        <taxon>Eukaryota</taxon>
        <taxon>Viridiplantae</taxon>
        <taxon>Streptophyta</taxon>
        <taxon>Embryophyta</taxon>
        <taxon>Tracheophyta</taxon>
        <taxon>Spermatophyta</taxon>
        <taxon>Magnoliopsida</taxon>
        <taxon>eudicotyledons</taxon>
        <taxon>Gunneridae</taxon>
        <taxon>Pentapetalae</taxon>
        <taxon>rosids</taxon>
        <taxon>malvids</taxon>
        <taxon>Myrtales</taxon>
        <taxon>Myrtaceae</taxon>
        <taxon>Myrtoideae</taxon>
        <taxon>Eucalypteae</taxon>
        <taxon>Eucalyptus</taxon>
    </lineage>
</organism>
<dbReference type="GO" id="GO:0005737">
    <property type="term" value="C:cytoplasm"/>
    <property type="evidence" value="ECO:0000318"/>
    <property type="project" value="GO_Central"/>
</dbReference>
<dbReference type="GO" id="GO:0080043">
    <property type="term" value="F:quercetin 3-O-glucosyltransferase activity"/>
    <property type="evidence" value="ECO:0000318"/>
    <property type="project" value="GO_Central"/>
</dbReference>
<protein>
    <recommendedName>
        <fullName evidence="5">UDP-glycosyltransferases domain-containing protein</fullName>
    </recommendedName>
</protein>
<accession>A0A059B1L4</accession>
<dbReference type="InterPro" id="IPR018247">
    <property type="entry name" value="EF_Hand_1_Ca_BS"/>
</dbReference>
<keyword evidence="2" id="KW-0328">Glycosyltransferase</keyword>
<dbReference type="PROSITE" id="PS00375">
    <property type="entry name" value="UDPGT"/>
    <property type="match status" value="2"/>
</dbReference>
<dbReference type="SUPFAM" id="SSF53756">
    <property type="entry name" value="UDP-Glycosyltransferase/glycogen phosphorylase"/>
    <property type="match status" value="2"/>
</dbReference>
<dbReference type="Pfam" id="PF00201">
    <property type="entry name" value="UDPGT"/>
    <property type="match status" value="2"/>
</dbReference>
<dbReference type="InterPro" id="IPR035595">
    <property type="entry name" value="UDP_glycos_trans_CS"/>
</dbReference>
<evidence type="ECO:0008006" key="5">
    <source>
        <dbReference type="Google" id="ProtNLM"/>
    </source>
</evidence>
<dbReference type="FunFam" id="3.40.50.2000:FF:000108">
    <property type="entry name" value="UDP-glycosyltransferase 83A1"/>
    <property type="match status" value="1"/>
</dbReference>
<comment type="similarity">
    <text evidence="1">Belongs to the UDP-glycosyltransferase family.</text>
</comment>
<dbReference type="OMA" id="TEEMGRP"/>
<dbReference type="eggNOG" id="KOG1192">
    <property type="taxonomic scope" value="Eukaryota"/>
</dbReference>
<keyword evidence="3" id="KW-0808">Transferase</keyword>
<name>A0A059B1L4_EUCGR</name>
<evidence type="ECO:0000256" key="2">
    <source>
        <dbReference type="ARBA" id="ARBA00022676"/>
    </source>
</evidence>
<dbReference type="EMBL" id="KK198760">
    <property type="protein sequence ID" value="KCW59998.1"/>
    <property type="molecule type" value="Genomic_DNA"/>
</dbReference>
<sequence>MAANQPDDGSNRINFVAFPDGLETDEERKDWAKLLESISRVMPGHLQELIEKVKQQSKGNEDKQISFVMVDLIAGWALEVAERMGIKRAGFWAASVSALALTLHIPKLIEGGVIDNEGIALKSDVIPISKDLPSYKSDDLTWSFPEDLTVQKVFFKWMLAIVHNSTHSTSYLCNSFHELEASTCGITPGVLPVGPLLASTRLLHQRGSLWNEDSTCSNWLDQHPPQSVIYVAFGSTTIFSPEQFYELAHGLEQIGRPFLWVVRPDMTDVPVNKFHGTFLQRVKNHGKVVQWAPQEEVLARPSVACFFTHCGWNSTMEGLSNGVPLLCRPYFADQRLNRSFICDVWRVGLGVDADENGVITRHEVRTKILAVLGSDEIKANCQRMKEMARKSLKHVLCIPFPLQGHVTPLLKLSHCIADHGIKVTVVNTESVHAQVMAANQLDDGSNPIDFVAFPDGLETDEERKDWAKLVESISRVMPGYLQEFIEKVKQQSKGNEDEQINFVIADLTAGWALEVAERMGIKRAGFWPASVSSLALILHIRKLIEGGVIDNEGIALKNDAISISKDLPSYKSDDLTWTFPEDLTVQKVLFKWASTIVHHSTYSTSYLCNSFHELEASACGIIPGVLPVGPLLASTRLLHRRGSLWNEDSTCSNWLDQHPPRSVIYVAFGSTTIFSPEQFYELAHGLEQIGRPFLWVVRPDMTDAPVNKFHDTFLQRVRNHGKVIQWAPQEEVLAHPSVACFFTHCGWNSTLEGLSNGVPLLCRPYFTDQRLNRSFICDVWRVGLGVDADENGVITRHEVRTKIQAVLGSDEIKANCQRMKEMARKSVSEGGSSLKNLESFIELIKA</sequence>
<evidence type="ECO:0000313" key="4">
    <source>
        <dbReference type="EMBL" id="KCW59998.1"/>
    </source>
</evidence>
<reference evidence="4" key="1">
    <citation type="submission" date="2013-07" db="EMBL/GenBank/DDBJ databases">
        <title>The genome of Eucalyptus grandis.</title>
        <authorList>
            <person name="Schmutz J."/>
            <person name="Hayes R."/>
            <person name="Myburg A."/>
            <person name="Tuskan G."/>
            <person name="Grattapaglia D."/>
            <person name="Rokhsar D.S."/>
        </authorList>
    </citation>
    <scope>NUCLEOTIDE SEQUENCE</scope>
    <source>
        <tissue evidence="4">Leaf extractions</tissue>
    </source>
</reference>